<dbReference type="InParanoid" id="A0A5C3PPF5"/>
<accession>A0A5C3PPF5</accession>
<keyword evidence="3" id="KW-1185">Reference proteome</keyword>
<dbReference type="EMBL" id="ML211054">
    <property type="protein sequence ID" value="TFK90138.1"/>
    <property type="molecule type" value="Genomic_DNA"/>
</dbReference>
<reference evidence="2 3" key="1">
    <citation type="journal article" date="2019" name="Nat. Ecol. Evol.">
        <title>Megaphylogeny resolves global patterns of mushroom evolution.</title>
        <authorList>
            <person name="Varga T."/>
            <person name="Krizsan K."/>
            <person name="Foldi C."/>
            <person name="Dima B."/>
            <person name="Sanchez-Garcia M."/>
            <person name="Sanchez-Ramirez S."/>
            <person name="Szollosi G.J."/>
            <person name="Szarkandi J.G."/>
            <person name="Papp V."/>
            <person name="Albert L."/>
            <person name="Andreopoulos W."/>
            <person name="Angelini C."/>
            <person name="Antonin V."/>
            <person name="Barry K.W."/>
            <person name="Bougher N.L."/>
            <person name="Buchanan P."/>
            <person name="Buyck B."/>
            <person name="Bense V."/>
            <person name="Catcheside P."/>
            <person name="Chovatia M."/>
            <person name="Cooper J."/>
            <person name="Damon W."/>
            <person name="Desjardin D."/>
            <person name="Finy P."/>
            <person name="Geml J."/>
            <person name="Haridas S."/>
            <person name="Hughes K."/>
            <person name="Justo A."/>
            <person name="Karasinski D."/>
            <person name="Kautmanova I."/>
            <person name="Kiss B."/>
            <person name="Kocsube S."/>
            <person name="Kotiranta H."/>
            <person name="LaButti K.M."/>
            <person name="Lechner B.E."/>
            <person name="Liimatainen K."/>
            <person name="Lipzen A."/>
            <person name="Lukacs Z."/>
            <person name="Mihaltcheva S."/>
            <person name="Morgado L.N."/>
            <person name="Niskanen T."/>
            <person name="Noordeloos M.E."/>
            <person name="Ohm R.A."/>
            <person name="Ortiz-Santana B."/>
            <person name="Ovrebo C."/>
            <person name="Racz N."/>
            <person name="Riley R."/>
            <person name="Savchenko A."/>
            <person name="Shiryaev A."/>
            <person name="Soop K."/>
            <person name="Spirin V."/>
            <person name="Szebenyi C."/>
            <person name="Tomsovsky M."/>
            <person name="Tulloss R.E."/>
            <person name="Uehling J."/>
            <person name="Grigoriev I.V."/>
            <person name="Vagvolgyi C."/>
            <person name="Papp T."/>
            <person name="Martin F.M."/>
            <person name="Miettinen O."/>
            <person name="Hibbett D.S."/>
            <person name="Nagy L.G."/>
        </authorList>
    </citation>
    <scope>NUCLEOTIDE SEQUENCE [LARGE SCALE GENOMIC DNA]</scope>
    <source>
        <strain evidence="2 3">HHB13444</strain>
    </source>
</reference>
<sequence>MLHLTRLLPSSHLGLLHLVLRFGSGDAALASFRENFCISGGVWTSDFYLGLNGRVLLALVIFSYITIYVSCVHYQRLGSGIIVS</sequence>
<keyword evidence="1" id="KW-0472">Membrane</keyword>
<keyword evidence="1" id="KW-1133">Transmembrane helix</keyword>
<keyword evidence="1" id="KW-0812">Transmembrane</keyword>
<protein>
    <submittedName>
        <fullName evidence="2">Uncharacterized protein</fullName>
    </submittedName>
</protein>
<dbReference type="AlphaFoldDB" id="A0A5C3PPF5"/>
<gene>
    <name evidence="2" type="ORF">K466DRAFT_402215</name>
</gene>
<evidence type="ECO:0000256" key="1">
    <source>
        <dbReference type="SAM" id="Phobius"/>
    </source>
</evidence>
<dbReference type="Proteomes" id="UP000308197">
    <property type="component" value="Unassembled WGS sequence"/>
</dbReference>
<organism evidence="2 3">
    <name type="scientific">Polyporus arcularius HHB13444</name>
    <dbReference type="NCBI Taxonomy" id="1314778"/>
    <lineage>
        <taxon>Eukaryota</taxon>
        <taxon>Fungi</taxon>
        <taxon>Dikarya</taxon>
        <taxon>Basidiomycota</taxon>
        <taxon>Agaricomycotina</taxon>
        <taxon>Agaricomycetes</taxon>
        <taxon>Polyporales</taxon>
        <taxon>Polyporaceae</taxon>
        <taxon>Polyporus</taxon>
    </lineage>
</organism>
<evidence type="ECO:0000313" key="2">
    <source>
        <dbReference type="EMBL" id="TFK90138.1"/>
    </source>
</evidence>
<feature type="transmembrane region" description="Helical" evidence="1">
    <location>
        <begin position="55"/>
        <end position="74"/>
    </location>
</feature>
<evidence type="ECO:0000313" key="3">
    <source>
        <dbReference type="Proteomes" id="UP000308197"/>
    </source>
</evidence>
<name>A0A5C3PPF5_9APHY</name>
<proteinExistence type="predicted"/>